<protein>
    <submittedName>
        <fullName evidence="1">Uncharacterized protein</fullName>
    </submittedName>
</protein>
<reference evidence="1 2" key="1">
    <citation type="submission" date="2018-10" db="EMBL/GenBank/DDBJ databases">
        <title>Aeromicrobium sp. 9W16Y-2 whole genome shotgun sequence.</title>
        <authorList>
            <person name="Li F."/>
        </authorList>
    </citation>
    <scope>NUCLEOTIDE SEQUENCE [LARGE SCALE GENOMIC DNA]</scope>
    <source>
        <strain evidence="1 2">9W16Y-2</strain>
    </source>
</reference>
<feature type="non-terminal residue" evidence="1">
    <location>
        <position position="62"/>
    </location>
</feature>
<dbReference type="Proteomes" id="UP000282515">
    <property type="component" value="Unassembled WGS sequence"/>
</dbReference>
<evidence type="ECO:0000313" key="2">
    <source>
        <dbReference type="Proteomes" id="UP000282515"/>
    </source>
</evidence>
<gene>
    <name evidence="1" type="ORF">D9V41_16815</name>
</gene>
<keyword evidence="2" id="KW-1185">Reference proteome</keyword>
<dbReference type="AlphaFoldDB" id="A0A3L8PA78"/>
<dbReference type="EMBL" id="RDBF01000170">
    <property type="protein sequence ID" value="RLV51658.1"/>
    <property type="molecule type" value="Genomic_DNA"/>
</dbReference>
<accession>A0A3L8PA78</accession>
<organism evidence="1 2">
    <name type="scientific">Aeromicrobium phragmitis</name>
    <dbReference type="NCBI Taxonomy" id="2478914"/>
    <lineage>
        <taxon>Bacteria</taxon>
        <taxon>Bacillati</taxon>
        <taxon>Actinomycetota</taxon>
        <taxon>Actinomycetes</taxon>
        <taxon>Propionibacteriales</taxon>
        <taxon>Nocardioidaceae</taxon>
        <taxon>Aeromicrobium</taxon>
    </lineage>
</organism>
<name>A0A3L8PA78_9ACTN</name>
<evidence type="ECO:0000313" key="1">
    <source>
        <dbReference type="EMBL" id="RLV51658.1"/>
    </source>
</evidence>
<comment type="caution">
    <text evidence="1">The sequence shown here is derived from an EMBL/GenBank/DDBJ whole genome shotgun (WGS) entry which is preliminary data.</text>
</comment>
<proteinExistence type="predicted"/>
<sequence length="62" mass="6932">MALEVQSKRAPVREGDLLPLEVVCQSWVLHPELAEQVVQARQDGGLPFGSRTITAYYRVPIL</sequence>